<proteinExistence type="predicted"/>
<evidence type="ECO:0000313" key="2">
    <source>
        <dbReference type="Proteomes" id="UP000250235"/>
    </source>
</evidence>
<sequence>MAPTPTIFNCNHEEYGGGTPFSPRLRPLSAARRSIPSHTPYTSPLHFKGIPFSWEKIPGIPKYQESHNISKSTRSLLPLPPAAIAASATSATKTDPFLVALVECSKDDHHATNFGHVWKGSSKNFITRTLSDSFGFISIYGSCKRSRAVSESIVYLPRSST</sequence>
<evidence type="ECO:0000313" key="1">
    <source>
        <dbReference type="EMBL" id="KZV57065.1"/>
    </source>
</evidence>
<keyword evidence="2" id="KW-1185">Reference proteome</keyword>
<dbReference type="AlphaFoldDB" id="A0A2Z7DHC6"/>
<organism evidence="1 2">
    <name type="scientific">Dorcoceras hygrometricum</name>
    <dbReference type="NCBI Taxonomy" id="472368"/>
    <lineage>
        <taxon>Eukaryota</taxon>
        <taxon>Viridiplantae</taxon>
        <taxon>Streptophyta</taxon>
        <taxon>Embryophyta</taxon>
        <taxon>Tracheophyta</taxon>
        <taxon>Spermatophyta</taxon>
        <taxon>Magnoliopsida</taxon>
        <taxon>eudicotyledons</taxon>
        <taxon>Gunneridae</taxon>
        <taxon>Pentapetalae</taxon>
        <taxon>asterids</taxon>
        <taxon>lamiids</taxon>
        <taxon>Lamiales</taxon>
        <taxon>Gesneriaceae</taxon>
        <taxon>Didymocarpoideae</taxon>
        <taxon>Trichosporeae</taxon>
        <taxon>Loxocarpinae</taxon>
        <taxon>Dorcoceras</taxon>
    </lineage>
</organism>
<name>A0A2Z7DHC6_9LAMI</name>
<protein>
    <submittedName>
        <fullName evidence="1">Uncharacterized protein</fullName>
    </submittedName>
</protein>
<dbReference type="Proteomes" id="UP000250235">
    <property type="component" value="Unassembled WGS sequence"/>
</dbReference>
<dbReference type="PANTHER" id="PTHR33696:SF1">
    <property type="entry name" value="T22J18.15"/>
    <property type="match status" value="1"/>
</dbReference>
<dbReference type="PANTHER" id="PTHR33696">
    <property type="entry name" value="T22J18.15-RELATED"/>
    <property type="match status" value="1"/>
</dbReference>
<dbReference type="EMBL" id="KQ987720">
    <property type="protein sequence ID" value="KZV57065.1"/>
    <property type="molecule type" value="Genomic_DNA"/>
</dbReference>
<gene>
    <name evidence="1" type="ORF">F511_05939</name>
</gene>
<reference evidence="1 2" key="1">
    <citation type="journal article" date="2015" name="Proc. Natl. Acad. Sci. U.S.A.">
        <title>The resurrection genome of Boea hygrometrica: A blueprint for survival of dehydration.</title>
        <authorList>
            <person name="Xiao L."/>
            <person name="Yang G."/>
            <person name="Zhang L."/>
            <person name="Yang X."/>
            <person name="Zhao S."/>
            <person name="Ji Z."/>
            <person name="Zhou Q."/>
            <person name="Hu M."/>
            <person name="Wang Y."/>
            <person name="Chen M."/>
            <person name="Xu Y."/>
            <person name="Jin H."/>
            <person name="Xiao X."/>
            <person name="Hu G."/>
            <person name="Bao F."/>
            <person name="Hu Y."/>
            <person name="Wan P."/>
            <person name="Li L."/>
            <person name="Deng X."/>
            <person name="Kuang T."/>
            <person name="Xiang C."/>
            <person name="Zhu J.K."/>
            <person name="Oliver M.J."/>
            <person name="He Y."/>
        </authorList>
    </citation>
    <scope>NUCLEOTIDE SEQUENCE [LARGE SCALE GENOMIC DNA]</scope>
    <source>
        <strain evidence="2">cv. XS01</strain>
    </source>
</reference>
<accession>A0A2Z7DHC6</accession>
<dbReference type="OrthoDB" id="1925896at2759"/>